<dbReference type="Proteomes" id="UP000231293">
    <property type="component" value="Unassembled WGS sequence"/>
</dbReference>
<reference evidence="1 2" key="1">
    <citation type="journal article" date="2017" name="MBio">
        <title>Type VI secretion-mediated competition in the bee gut microbiome.</title>
        <authorList>
            <person name="Steele M.I."/>
            <person name="Kwong W.K."/>
            <person name="Powell J.E."/>
            <person name="Whiteley M."/>
            <person name="Moran N.A."/>
        </authorList>
    </citation>
    <scope>NUCLEOTIDE SEQUENCE [LARGE SCALE GENOMIC DNA]</scope>
    <source>
        <strain evidence="1 2">App2-2</strain>
    </source>
</reference>
<proteinExistence type="predicted"/>
<evidence type="ECO:0000313" key="2">
    <source>
        <dbReference type="Proteomes" id="UP000231293"/>
    </source>
</evidence>
<organism evidence="1 2">
    <name type="scientific">Snodgrassella alvi</name>
    <dbReference type="NCBI Taxonomy" id="1196083"/>
    <lineage>
        <taxon>Bacteria</taxon>
        <taxon>Pseudomonadati</taxon>
        <taxon>Pseudomonadota</taxon>
        <taxon>Betaproteobacteria</taxon>
        <taxon>Neisseriales</taxon>
        <taxon>Neisseriaceae</taxon>
        <taxon>Snodgrassella</taxon>
    </lineage>
</organism>
<dbReference type="CDD" id="cd02440">
    <property type="entry name" value="AdoMet_MTases"/>
    <property type="match status" value="1"/>
</dbReference>
<sequence>MNTSSTPLRGDLQMIFDWIAPNSRVLDLGCGDGELLAALIKHKNCQGYGLEIATSSVLAAMQRGVNVIQADLEAGLQHFNDNSFDIIVLSQTIQAMKNTENILQEMKRVAREAIVTFPNFGYWRNRLQIALGGHMPVSERMPYQWYNTPNIHWCTLQDFDRLCTKNHLKVLQRAVMSGNKRISLWPNLLGSLAFYRVG</sequence>
<comment type="caution">
    <text evidence="1">The sequence shown here is derived from an EMBL/GenBank/DDBJ whole genome shotgun (WGS) entry which is preliminary data.</text>
</comment>
<dbReference type="RefSeq" id="WP_100112965.1">
    <property type="nucleotide sequence ID" value="NZ_MDVB01000002.1"/>
</dbReference>
<dbReference type="InterPro" id="IPR010743">
    <property type="entry name" value="Methionine_synth_MetW"/>
</dbReference>
<dbReference type="Gene3D" id="3.40.50.150">
    <property type="entry name" value="Vaccinia Virus protein VP39"/>
    <property type="match status" value="1"/>
</dbReference>
<accession>A0A2N9WWX9</accession>
<name>A0A2N9WWX9_9NEIS</name>
<gene>
    <name evidence="1" type="ORF">BGI32_00490</name>
</gene>
<protein>
    <submittedName>
        <fullName evidence="1">Methionine biosynthesis protein MetW</fullName>
    </submittedName>
</protein>
<dbReference type="SUPFAM" id="SSF53335">
    <property type="entry name" value="S-adenosyl-L-methionine-dependent methyltransferases"/>
    <property type="match status" value="1"/>
</dbReference>
<dbReference type="NCBIfam" id="TIGR02081">
    <property type="entry name" value="metW"/>
    <property type="match status" value="1"/>
</dbReference>
<dbReference type="Pfam" id="PF07021">
    <property type="entry name" value="MetW"/>
    <property type="match status" value="1"/>
</dbReference>
<dbReference type="EMBL" id="MDVB01000002">
    <property type="protein sequence ID" value="PIT19071.1"/>
    <property type="molecule type" value="Genomic_DNA"/>
</dbReference>
<dbReference type="AlphaFoldDB" id="A0A2N9WWX9"/>
<dbReference type="InterPro" id="IPR029063">
    <property type="entry name" value="SAM-dependent_MTases_sf"/>
</dbReference>
<evidence type="ECO:0000313" key="1">
    <source>
        <dbReference type="EMBL" id="PIT19071.1"/>
    </source>
</evidence>